<evidence type="ECO:0000313" key="4">
    <source>
        <dbReference type="Proteomes" id="UP000521017"/>
    </source>
</evidence>
<dbReference type="GO" id="GO:0003677">
    <property type="term" value="F:DNA binding"/>
    <property type="evidence" value="ECO:0007669"/>
    <property type="project" value="InterPro"/>
</dbReference>
<dbReference type="AlphaFoldDB" id="A0A7X0MKC3"/>
<dbReference type="InterPro" id="IPR046947">
    <property type="entry name" value="LytR-like"/>
</dbReference>
<feature type="transmembrane region" description="Helical" evidence="1">
    <location>
        <begin position="21"/>
        <end position="37"/>
    </location>
</feature>
<comment type="caution">
    <text evidence="3">The sequence shown here is derived from an EMBL/GenBank/DDBJ whole genome shotgun (WGS) entry which is preliminary data.</text>
</comment>
<dbReference type="SMART" id="SM00850">
    <property type="entry name" value="LytTR"/>
    <property type="match status" value="1"/>
</dbReference>
<feature type="domain" description="HTH LytTR-type" evidence="2">
    <location>
        <begin position="180"/>
        <end position="289"/>
    </location>
</feature>
<accession>A0A7X0MKC3</accession>
<feature type="transmembrane region" description="Helical" evidence="1">
    <location>
        <begin position="132"/>
        <end position="149"/>
    </location>
</feature>
<proteinExistence type="predicted"/>
<dbReference type="Gene3D" id="2.40.50.1020">
    <property type="entry name" value="LytTr DNA-binding domain"/>
    <property type="match status" value="1"/>
</dbReference>
<dbReference type="PANTHER" id="PTHR37299:SF1">
    <property type="entry name" value="STAGE 0 SPORULATION PROTEIN A HOMOLOG"/>
    <property type="match status" value="1"/>
</dbReference>
<dbReference type="RefSeq" id="WP_184628312.1">
    <property type="nucleotide sequence ID" value="NZ_JACHCC010000012.1"/>
</dbReference>
<keyword evidence="1" id="KW-1133">Transmembrane helix</keyword>
<dbReference type="PROSITE" id="PS50930">
    <property type="entry name" value="HTH_LYTTR"/>
    <property type="match status" value="1"/>
</dbReference>
<protein>
    <recommendedName>
        <fullName evidence="2">HTH LytTR-type domain-containing protein</fullName>
    </recommendedName>
</protein>
<dbReference type="EMBL" id="JACHCC010000012">
    <property type="protein sequence ID" value="MBB6502039.1"/>
    <property type="molecule type" value="Genomic_DNA"/>
</dbReference>
<reference evidence="3 4" key="1">
    <citation type="submission" date="2020-08" db="EMBL/GenBank/DDBJ databases">
        <title>Genomic Encyclopedia of Type Strains, Phase IV (KMG-V): Genome sequencing to study the core and pangenomes of soil and plant-associated prokaryotes.</title>
        <authorList>
            <person name="Whitman W."/>
        </authorList>
    </citation>
    <scope>NUCLEOTIDE SEQUENCE [LARGE SCALE GENOMIC DNA]</scope>
    <source>
        <strain evidence="3 4">M2T3</strain>
    </source>
</reference>
<keyword evidence="1" id="KW-0812">Transmembrane</keyword>
<keyword evidence="1" id="KW-0472">Membrane</keyword>
<feature type="transmembrane region" description="Helical" evidence="1">
    <location>
        <begin position="91"/>
        <end position="112"/>
    </location>
</feature>
<evidence type="ECO:0000313" key="3">
    <source>
        <dbReference type="EMBL" id="MBB6502039.1"/>
    </source>
</evidence>
<dbReference type="Pfam" id="PF04397">
    <property type="entry name" value="LytTR"/>
    <property type="match status" value="1"/>
</dbReference>
<dbReference type="PANTHER" id="PTHR37299">
    <property type="entry name" value="TRANSCRIPTIONAL REGULATOR-RELATED"/>
    <property type="match status" value="1"/>
</dbReference>
<dbReference type="Proteomes" id="UP000521017">
    <property type="component" value="Unassembled WGS sequence"/>
</dbReference>
<organism evidence="3 4">
    <name type="scientific">Pedobacter cryoconitis</name>
    <dbReference type="NCBI Taxonomy" id="188932"/>
    <lineage>
        <taxon>Bacteria</taxon>
        <taxon>Pseudomonadati</taxon>
        <taxon>Bacteroidota</taxon>
        <taxon>Sphingobacteriia</taxon>
        <taxon>Sphingobacteriales</taxon>
        <taxon>Sphingobacteriaceae</taxon>
        <taxon>Pedobacter</taxon>
    </lineage>
</organism>
<name>A0A7X0MKC3_9SPHI</name>
<dbReference type="GO" id="GO:0000156">
    <property type="term" value="F:phosphorelay response regulator activity"/>
    <property type="evidence" value="ECO:0007669"/>
    <property type="project" value="InterPro"/>
</dbReference>
<feature type="transmembrane region" description="Helical" evidence="1">
    <location>
        <begin position="49"/>
        <end position="70"/>
    </location>
</feature>
<gene>
    <name evidence="3" type="ORF">HDF25_004216</name>
</gene>
<evidence type="ECO:0000259" key="2">
    <source>
        <dbReference type="PROSITE" id="PS50930"/>
    </source>
</evidence>
<dbReference type="InterPro" id="IPR007492">
    <property type="entry name" value="LytTR_DNA-bd_dom"/>
</dbReference>
<evidence type="ECO:0000256" key="1">
    <source>
        <dbReference type="SAM" id="Phobius"/>
    </source>
</evidence>
<sequence>MQLFNNKIDYPLRYQSKHLSKIVLIQFLLIFVTLYLFKPFTVNVTEQELNYLTICCLHALSPALIVYLYFSTLTRFRKRNQINNWTLKKEFFHAAIVFLIIGLSGFLLRNVIYTNPDNISWRYLWEEIRNAYLAGLVFCFYLIFTKLYINSTIDKSPNYHTDAVTQEPLKQYLTVPSIFIKAHVRIDDFYFKANDLLFAKAEGNYISLTTVKDGFLKTELKRISLKQLETQLTVYPNLLRCHRSYILNIQQVVKISGNSQGYLISFNNTEDKVPVSRAYLNVFDQIYQQEPNLAC</sequence>